<evidence type="ECO:0000313" key="4">
    <source>
        <dbReference type="Proteomes" id="UP000461768"/>
    </source>
</evidence>
<protein>
    <submittedName>
        <fullName evidence="3">IS110 family transposase</fullName>
    </submittedName>
</protein>
<dbReference type="GO" id="GO:0003677">
    <property type="term" value="F:DNA binding"/>
    <property type="evidence" value="ECO:0007669"/>
    <property type="project" value="InterPro"/>
</dbReference>
<name>A0A7V7UB43_9FIRM</name>
<reference evidence="3 4" key="2">
    <citation type="submission" date="2020-02" db="EMBL/GenBank/DDBJ databases">
        <title>Candidatus Galacturonibacter soehngenii shows hetero-acetogenic catabolism of galacturonic acid but lacks a canonical carbon monoxide dehydrogenase/acetyl-CoA synthase complex.</title>
        <authorList>
            <person name="Diender M."/>
            <person name="Stouten G.R."/>
            <person name="Petersen J.F."/>
            <person name="Nielsen P.H."/>
            <person name="Dueholm M.S."/>
            <person name="Pronk J.T."/>
            <person name="Van Loosdrecht M.C.M."/>
        </authorList>
    </citation>
    <scope>NUCLEOTIDE SEQUENCE [LARGE SCALE GENOMIC DNA]</scope>
    <source>
        <strain evidence="3">GalUA</strain>
    </source>
</reference>
<dbReference type="EMBL" id="WAGX01000005">
    <property type="protein sequence ID" value="KAB1437585.1"/>
    <property type="molecule type" value="Genomic_DNA"/>
</dbReference>
<dbReference type="Pfam" id="PF01548">
    <property type="entry name" value="DEDD_Tnp_IS110"/>
    <property type="match status" value="1"/>
</dbReference>
<accession>A0A7V7UB43</accession>
<feature type="domain" description="Transposase IS110-like N-terminal" evidence="1">
    <location>
        <begin position="12"/>
        <end position="170"/>
    </location>
</feature>
<evidence type="ECO:0000259" key="1">
    <source>
        <dbReference type="Pfam" id="PF01548"/>
    </source>
</evidence>
<gene>
    <name evidence="3" type="ORF">F7O84_08235</name>
</gene>
<dbReference type="PANTHER" id="PTHR33055:SF13">
    <property type="entry name" value="TRANSPOSASE"/>
    <property type="match status" value="1"/>
</dbReference>
<dbReference type="NCBIfam" id="NF033542">
    <property type="entry name" value="transpos_IS110"/>
    <property type="match status" value="1"/>
</dbReference>
<dbReference type="InterPro" id="IPR047650">
    <property type="entry name" value="Transpos_IS110"/>
</dbReference>
<keyword evidence="4" id="KW-1185">Reference proteome</keyword>
<reference evidence="3 4" key="1">
    <citation type="submission" date="2019-09" db="EMBL/GenBank/DDBJ databases">
        <authorList>
            <person name="Valk L.C."/>
        </authorList>
    </citation>
    <scope>NUCLEOTIDE SEQUENCE [LARGE SCALE GENOMIC DNA]</scope>
    <source>
        <strain evidence="3">GalUA</strain>
    </source>
</reference>
<dbReference type="Proteomes" id="UP000461768">
    <property type="component" value="Unassembled WGS sequence"/>
</dbReference>
<comment type="caution">
    <text evidence="3">The sequence shown here is derived from an EMBL/GenBank/DDBJ whole genome shotgun (WGS) entry which is preliminary data.</text>
</comment>
<dbReference type="Pfam" id="PF02371">
    <property type="entry name" value="Transposase_20"/>
    <property type="match status" value="1"/>
</dbReference>
<evidence type="ECO:0000259" key="2">
    <source>
        <dbReference type="Pfam" id="PF02371"/>
    </source>
</evidence>
<dbReference type="InterPro" id="IPR002525">
    <property type="entry name" value="Transp_IS110-like_N"/>
</dbReference>
<dbReference type="RefSeq" id="WP_151144088.1">
    <property type="nucleotide sequence ID" value="NZ_WAGX01000005.1"/>
</dbReference>
<dbReference type="AlphaFoldDB" id="A0A7V7UB43"/>
<feature type="domain" description="Transposase IS116/IS110/IS902 C-terminal" evidence="2">
    <location>
        <begin position="297"/>
        <end position="382"/>
    </location>
</feature>
<dbReference type="OrthoDB" id="9811278at2"/>
<evidence type="ECO:0000313" key="3">
    <source>
        <dbReference type="EMBL" id="KAB1437585.1"/>
    </source>
</evidence>
<dbReference type="GO" id="GO:0004803">
    <property type="term" value="F:transposase activity"/>
    <property type="evidence" value="ECO:0007669"/>
    <property type="project" value="InterPro"/>
</dbReference>
<proteinExistence type="predicted"/>
<sequence>MKKIDYLSTLFVGIDIASRFNVVSALDFHQDYFIKMKPVPNSQEGAELLETMIVDVLANNHQFKYVIISMESTGFFGVHIANYLSASDKLAPFSVHVYCLNPKEVKNYKKSFNDLGKNDGIDSFVIADYARVGRITIKPWRGSQYLALQRLTRHRLHITECIAREKTYMLNNIFLKFSEYALLNKDEHPFSNKYNATAKAILTEFTTNEDLVNSSVEELVAFVNSKSRGRIVDPDETAKLLQAAARNSYRLDKCLYEPLTISIASSFNCISSFEKELKAIDKAILQTVQGLNPDEYTVLNSIPGIGKVYSAGILAELGSIKAFQNSDALAKYCGIVWNDNQSGEFEAEDKKMSKAGNRYLRYYIIEATGSVIRNCPEYKSFYNKKYVETRNHQHKRALALTSRKFLRMLFGLLDKSQLYSPDKSR</sequence>
<dbReference type="PANTHER" id="PTHR33055">
    <property type="entry name" value="TRANSPOSASE FOR INSERTION SEQUENCE ELEMENT IS1111A"/>
    <property type="match status" value="1"/>
</dbReference>
<dbReference type="GO" id="GO:0006313">
    <property type="term" value="P:DNA transposition"/>
    <property type="evidence" value="ECO:0007669"/>
    <property type="project" value="InterPro"/>
</dbReference>
<organism evidence="3 4">
    <name type="scientific">Candidatus Galacturonatibacter soehngenii</name>
    <dbReference type="NCBI Taxonomy" id="2307010"/>
    <lineage>
        <taxon>Bacteria</taxon>
        <taxon>Bacillati</taxon>
        <taxon>Bacillota</taxon>
        <taxon>Clostridia</taxon>
        <taxon>Lachnospirales</taxon>
        <taxon>Lachnospiraceae</taxon>
        <taxon>Candidatus Galacturonatibacter</taxon>
    </lineage>
</organism>
<dbReference type="InterPro" id="IPR003346">
    <property type="entry name" value="Transposase_20"/>
</dbReference>